<reference evidence="7 8" key="1">
    <citation type="submission" date="2019-12" db="EMBL/GenBank/DDBJ databases">
        <title>Novel species isolated from a subtropical stream in China.</title>
        <authorList>
            <person name="Lu H."/>
        </authorList>
    </citation>
    <scope>NUCLEOTIDE SEQUENCE [LARGE SCALE GENOMIC DNA]</scope>
    <source>
        <strain evidence="7 8">FT135W</strain>
    </source>
</reference>
<evidence type="ECO:0000313" key="8">
    <source>
        <dbReference type="Proteomes" id="UP000479335"/>
    </source>
</evidence>
<dbReference type="Proteomes" id="UP000479335">
    <property type="component" value="Unassembled WGS sequence"/>
</dbReference>
<feature type="transmembrane region" description="Helical" evidence="6">
    <location>
        <begin position="389"/>
        <end position="409"/>
    </location>
</feature>
<keyword evidence="8" id="KW-1185">Reference proteome</keyword>
<evidence type="ECO:0000256" key="6">
    <source>
        <dbReference type="SAM" id="Phobius"/>
    </source>
</evidence>
<comment type="caution">
    <text evidence="7">The sequence shown here is derived from an EMBL/GenBank/DDBJ whole genome shotgun (WGS) entry which is preliminary data.</text>
</comment>
<keyword evidence="2" id="KW-1003">Cell membrane</keyword>
<feature type="transmembrane region" description="Helical" evidence="6">
    <location>
        <begin position="294"/>
        <end position="314"/>
    </location>
</feature>
<feature type="transmembrane region" description="Helical" evidence="6">
    <location>
        <begin position="20"/>
        <end position="40"/>
    </location>
</feature>
<keyword evidence="3 6" id="KW-0812">Transmembrane</keyword>
<feature type="transmembrane region" description="Helical" evidence="6">
    <location>
        <begin position="148"/>
        <end position="172"/>
    </location>
</feature>
<dbReference type="RefSeq" id="WP_161010104.1">
    <property type="nucleotide sequence ID" value="NZ_WWCN01000043.1"/>
</dbReference>
<gene>
    <name evidence="7" type="ORF">GTP46_29080</name>
</gene>
<evidence type="ECO:0000313" key="7">
    <source>
        <dbReference type="EMBL" id="MYM26675.1"/>
    </source>
</evidence>
<protein>
    <submittedName>
        <fullName evidence="7">Oligosaccharide flippase family protein</fullName>
    </submittedName>
</protein>
<evidence type="ECO:0000256" key="5">
    <source>
        <dbReference type="ARBA" id="ARBA00023136"/>
    </source>
</evidence>
<dbReference type="InterPro" id="IPR050833">
    <property type="entry name" value="Poly_Biosynth_Transport"/>
</dbReference>
<feature type="transmembrane region" description="Helical" evidence="6">
    <location>
        <begin position="264"/>
        <end position="282"/>
    </location>
</feature>
<dbReference type="AlphaFoldDB" id="A0A6L8KHT2"/>
<dbReference type="InterPro" id="IPR044550">
    <property type="entry name" value="WzxE"/>
</dbReference>
<organism evidence="7 8">
    <name type="scientific">Duganella flavida</name>
    <dbReference type="NCBI Taxonomy" id="2692175"/>
    <lineage>
        <taxon>Bacteria</taxon>
        <taxon>Pseudomonadati</taxon>
        <taxon>Pseudomonadota</taxon>
        <taxon>Betaproteobacteria</taxon>
        <taxon>Burkholderiales</taxon>
        <taxon>Oxalobacteraceae</taxon>
        <taxon>Telluria group</taxon>
        <taxon>Duganella</taxon>
    </lineage>
</organism>
<dbReference type="GO" id="GO:0005886">
    <property type="term" value="C:plasma membrane"/>
    <property type="evidence" value="ECO:0007669"/>
    <property type="project" value="UniProtKB-SubCell"/>
</dbReference>
<dbReference type="CDD" id="cd13125">
    <property type="entry name" value="MATE_like_10"/>
    <property type="match status" value="1"/>
</dbReference>
<dbReference type="PANTHER" id="PTHR30250">
    <property type="entry name" value="PST FAMILY PREDICTED COLANIC ACID TRANSPORTER"/>
    <property type="match status" value="1"/>
</dbReference>
<evidence type="ECO:0000256" key="2">
    <source>
        <dbReference type="ARBA" id="ARBA00022475"/>
    </source>
</evidence>
<sequence>MALKRALGWGAAQSVLRMVLGFLSIKITAVYLGPAGLALVGQFGNFFTLMSGAFGTAINTAVVNLTAKAGDDGVDGLATLWGTAMRLALLIGLALCVLVALASQPIAAWLLKDGAYWPAIVAGAASIPLSMAGFVITGGLNGQKRISVLGVIGIVSSLLGSLVFVPLCYWFGVWGGLLAFAVSNCCVLLTALGVLARERTAALAPFGGRWDPAVVRSLWAFFPMLLVHSITEPIAPLMVRDALVVQLGATTAGFWQAALRLSDMYSLVLTTAVSMYLMPHLAGIKDEREFGRELWRTMGKVAGLTAVGALAIYLLRDLVIAIVFTRQFVPVRELLGYLFLGNVLKMAAWPLRMALVIKLRAKWYIVLEIVVAVLQIALTHAWLPLLGAQAATAAYAAAYGLALLVLLYSNKGYLYENWR</sequence>
<feature type="transmembrane region" description="Helical" evidence="6">
    <location>
        <begin position="363"/>
        <end position="383"/>
    </location>
</feature>
<proteinExistence type="predicted"/>
<keyword evidence="4 6" id="KW-1133">Transmembrane helix</keyword>
<evidence type="ECO:0000256" key="3">
    <source>
        <dbReference type="ARBA" id="ARBA00022692"/>
    </source>
</evidence>
<evidence type="ECO:0000256" key="1">
    <source>
        <dbReference type="ARBA" id="ARBA00004651"/>
    </source>
</evidence>
<feature type="transmembrane region" description="Helical" evidence="6">
    <location>
        <begin position="46"/>
        <end position="67"/>
    </location>
</feature>
<accession>A0A6L8KHT2</accession>
<keyword evidence="5 6" id="KW-0472">Membrane</keyword>
<evidence type="ECO:0000256" key="4">
    <source>
        <dbReference type="ARBA" id="ARBA00022989"/>
    </source>
</evidence>
<comment type="subcellular location">
    <subcellularLocation>
        <location evidence="1">Cell membrane</location>
        <topology evidence="1">Multi-pass membrane protein</topology>
    </subcellularLocation>
</comment>
<feature type="transmembrane region" description="Helical" evidence="6">
    <location>
        <begin position="217"/>
        <end position="239"/>
    </location>
</feature>
<feature type="transmembrane region" description="Helical" evidence="6">
    <location>
        <begin position="116"/>
        <end position="136"/>
    </location>
</feature>
<dbReference type="EMBL" id="WWCN01000043">
    <property type="protein sequence ID" value="MYM26675.1"/>
    <property type="molecule type" value="Genomic_DNA"/>
</dbReference>
<name>A0A6L8KHT2_9BURK</name>
<feature type="transmembrane region" description="Helical" evidence="6">
    <location>
        <begin position="334"/>
        <end position="351"/>
    </location>
</feature>
<feature type="transmembrane region" description="Helical" evidence="6">
    <location>
        <begin position="87"/>
        <end position="110"/>
    </location>
</feature>
<dbReference type="GO" id="GO:0009246">
    <property type="term" value="P:enterobacterial common antigen biosynthetic process"/>
    <property type="evidence" value="ECO:0007669"/>
    <property type="project" value="InterPro"/>
</dbReference>
<feature type="transmembrane region" description="Helical" evidence="6">
    <location>
        <begin position="178"/>
        <end position="196"/>
    </location>
</feature>
<dbReference type="PANTHER" id="PTHR30250:SF30">
    <property type="entry name" value="LIPID III FLIPPASE"/>
    <property type="match status" value="1"/>
</dbReference>